<name>A0ABR4CB17_9HELO</name>
<dbReference type="PANTHER" id="PTHR11360:SF315">
    <property type="entry name" value="TRANSPORTER MCH2-RELATED"/>
    <property type="match status" value="1"/>
</dbReference>
<dbReference type="InterPro" id="IPR050327">
    <property type="entry name" value="Proton-linked_MCT"/>
</dbReference>
<feature type="transmembrane region" description="Helical" evidence="4">
    <location>
        <begin position="124"/>
        <end position="144"/>
    </location>
</feature>
<feature type="transmembrane region" description="Helical" evidence="4">
    <location>
        <begin position="182"/>
        <end position="201"/>
    </location>
</feature>
<keyword evidence="4" id="KW-0472">Membrane</keyword>
<dbReference type="InterPro" id="IPR020846">
    <property type="entry name" value="MFS_dom"/>
</dbReference>
<gene>
    <name evidence="6" type="ORF">VTL71DRAFT_1552</name>
</gene>
<feature type="region of interest" description="Disordered" evidence="3">
    <location>
        <begin position="1"/>
        <end position="47"/>
    </location>
</feature>
<dbReference type="InterPro" id="IPR011701">
    <property type="entry name" value="MFS"/>
</dbReference>
<dbReference type="PANTHER" id="PTHR11360">
    <property type="entry name" value="MONOCARBOXYLATE TRANSPORTER"/>
    <property type="match status" value="1"/>
</dbReference>
<evidence type="ECO:0000256" key="3">
    <source>
        <dbReference type="SAM" id="MobiDB-lite"/>
    </source>
</evidence>
<protein>
    <recommendedName>
        <fullName evidence="5">Major facilitator superfamily (MFS) profile domain-containing protein</fullName>
    </recommendedName>
</protein>
<sequence>MKQSENLEGVDPERQLADQRNESLSEKTIIPDEPEEPRASEKSEDVPPDGGYGWVVVACVFLINAHTWGLNSSYGVFLAHYLGYNTFPGASALEYAFVGGLSISMALIIAPLATVCVGRFGTQFTLGIGIVLETAGLLGASWAYSIWHLFLSQGLAFGFGMGFLFVASVGLIPQWFSKQRSFANSIAAAGSGIGGLIYSLATNAMIKSIGLGWAFRVLAIISCVVNVICTTLIKDRNKLVGSVQMAFDATLFKRVEFLLLLGWGFFSMLGYIVLLFSLPSYARSVGLTASQGSVIGALLNLGQGLGRPFVGYFSDSFGRINMAGTCTFLAGLFSLVIWIFAKSYGVLIFFSILVGIVAGT</sequence>
<dbReference type="Pfam" id="PF07690">
    <property type="entry name" value="MFS_1"/>
    <property type="match status" value="1"/>
</dbReference>
<keyword evidence="4" id="KW-0812">Transmembrane</keyword>
<feature type="transmembrane region" description="Helical" evidence="4">
    <location>
        <begin position="254"/>
        <end position="275"/>
    </location>
</feature>
<comment type="caution">
    <text evidence="6">The sequence shown here is derived from an EMBL/GenBank/DDBJ whole genome shotgun (WGS) entry which is preliminary data.</text>
</comment>
<organism evidence="6 7">
    <name type="scientific">Oculimacula yallundae</name>
    <dbReference type="NCBI Taxonomy" id="86028"/>
    <lineage>
        <taxon>Eukaryota</taxon>
        <taxon>Fungi</taxon>
        <taxon>Dikarya</taxon>
        <taxon>Ascomycota</taxon>
        <taxon>Pezizomycotina</taxon>
        <taxon>Leotiomycetes</taxon>
        <taxon>Helotiales</taxon>
        <taxon>Ploettnerulaceae</taxon>
        <taxon>Oculimacula</taxon>
    </lineage>
</organism>
<dbReference type="PROSITE" id="PS50850">
    <property type="entry name" value="MFS"/>
    <property type="match status" value="1"/>
</dbReference>
<feature type="transmembrane region" description="Helical" evidence="4">
    <location>
        <begin position="95"/>
        <end position="117"/>
    </location>
</feature>
<dbReference type="EMBL" id="JAZHXI010000010">
    <property type="protein sequence ID" value="KAL2067128.1"/>
    <property type="molecule type" value="Genomic_DNA"/>
</dbReference>
<keyword evidence="4" id="KW-1133">Transmembrane helix</keyword>
<dbReference type="Gene3D" id="1.20.1250.20">
    <property type="entry name" value="MFS general substrate transporter like domains"/>
    <property type="match status" value="2"/>
</dbReference>
<feature type="transmembrane region" description="Helical" evidence="4">
    <location>
        <begin position="213"/>
        <end position="233"/>
    </location>
</feature>
<accession>A0ABR4CB17</accession>
<reference evidence="6 7" key="1">
    <citation type="journal article" date="2024" name="Commun. Biol.">
        <title>Comparative genomic analysis of thermophilic fungi reveals convergent evolutionary adaptations and gene losses.</title>
        <authorList>
            <person name="Steindorff A.S."/>
            <person name="Aguilar-Pontes M.V."/>
            <person name="Robinson A.J."/>
            <person name="Andreopoulos B."/>
            <person name="LaButti K."/>
            <person name="Kuo A."/>
            <person name="Mondo S."/>
            <person name="Riley R."/>
            <person name="Otillar R."/>
            <person name="Haridas S."/>
            <person name="Lipzen A."/>
            <person name="Grimwood J."/>
            <person name="Schmutz J."/>
            <person name="Clum A."/>
            <person name="Reid I.D."/>
            <person name="Moisan M.C."/>
            <person name="Butler G."/>
            <person name="Nguyen T.T.M."/>
            <person name="Dewar K."/>
            <person name="Conant G."/>
            <person name="Drula E."/>
            <person name="Henrissat B."/>
            <person name="Hansel C."/>
            <person name="Singer S."/>
            <person name="Hutchinson M.I."/>
            <person name="de Vries R.P."/>
            <person name="Natvig D.O."/>
            <person name="Powell A.J."/>
            <person name="Tsang A."/>
            <person name="Grigoriev I.V."/>
        </authorList>
    </citation>
    <scope>NUCLEOTIDE SEQUENCE [LARGE SCALE GENOMIC DNA]</scope>
    <source>
        <strain evidence="6 7">CBS 494.80</strain>
    </source>
</reference>
<feature type="transmembrane region" description="Helical" evidence="4">
    <location>
        <begin position="52"/>
        <end position="75"/>
    </location>
</feature>
<dbReference type="Proteomes" id="UP001595075">
    <property type="component" value="Unassembled WGS sequence"/>
</dbReference>
<evidence type="ECO:0000256" key="1">
    <source>
        <dbReference type="ARBA" id="ARBA00004141"/>
    </source>
</evidence>
<evidence type="ECO:0000256" key="4">
    <source>
        <dbReference type="SAM" id="Phobius"/>
    </source>
</evidence>
<proteinExistence type="inferred from homology"/>
<feature type="compositionally biased region" description="Basic and acidic residues" evidence="3">
    <location>
        <begin position="36"/>
        <end position="45"/>
    </location>
</feature>
<keyword evidence="7" id="KW-1185">Reference proteome</keyword>
<evidence type="ECO:0000259" key="5">
    <source>
        <dbReference type="PROSITE" id="PS50850"/>
    </source>
</evidence>
<feature type="domain" description="Major facilitator superfamily (MFS) profile" evidence="5">
    <location>
        <begin position="256"/>
        <end position="360"/>
    </location>
</feature>
<evidence type="ECO:0000256" key="2">
    <source>
        <dbReference type="ARBA" id="ARBA00006727"/>
    </source>
</evidence>
<evidence type="ECO:0000313" key="6">
    <source>
        <dbReference type="EMBL" id="KAL2067128.1"/>
    </source>
</evidence>
<evidence type="ECO:0000313" key="7">
    <source>
        <dbReference type="Proteomes" id="UP001595075"/>
    </source>
</evidence>
<feature type="transmembrane region" description="Helical" evidence="4">
    <location>
        <begin position="150"/>
        <end position="170"/>
    </location>
</feature>
<comment type="subcellular location">
    <subcellularLocation>
        <location evidence="1">Membrane</location>
        <topology evidence="1">Multi-pass membrane protein</topology>
    </subcellularLocation>
</comment>
<dbReference type="InterPro" id="IPR036259">
    <property type="entry name" value="MFS_trans_sf"/>
</dbReference>
<comment type="similarity">
    <text evidence="2">Belongs to the major facilitator superfamily. Monocarboxylate porter (TC 2.A.1.13) family.</text>
</comment>
<dbReference type="SUPFAM" id="SSF103473">
    <property type="entry name" value="MFS general substrate transporter"/>
    <property type="match status" value="1"/>
</dbReference>
<feature type="compositionally biased region" description="Basic and acidic residues" evidence="3">
    <location>
        <begin position="11"/>
        <end position="25"/>
    </location>
</feature>